<feature type="domain" description="Streptomyces killer toxin-like beta/gamma crystallin" evidence="2">
    <location>
        <begin position="63"/>
        <end position="122"/>
    </location>
</feature>
<dbReference type="Pfam" id="PF09076">
    <property type="entry name" value="Crystall_2"/>
    <property type="match status" value="1"/>
</dbReference>
<accession>A0ABV2YF71</accession>
<reference evidence="3 4" key="1">
    <citation type="submission" date="2024-06" db="EMBL/GenBank/DDBJ databases">
        <title>The Natural Products Discovery Center: Release of the First 8490 Sequenced Strains for Exploring Actinobacteria Biosynthetic Diversity.</title>
        <authorList>
            <person name="Kalkreuter E."/>
            <person name="Kautsar S.A."/>
            <person name="Yang D."/>
            <person name="Bader C.D."/>
            <person name="Teijaro C.N."/>
            <person name="Fluegel L."/>
            <person name="Davis C.M."/>
            <person name="Simpson J.R."/>
            <person name="Lauterbach L."/>
            <person name="Steele A.D."/>
            <person name="Gui C."/>
            <person name="Meng S."/>
            <person name="Li G."/>
            <person name="Viehrig K."/>
            <person name="Ye F."/>
            <person name="Su P."/>
            <person name="Kiefer A.F."/>
            <person name="Nichols A."/>
            <person name="Cepeda A.J."/>
            <person name="Yan W."/>
            <person name="Fan B."/>
            <person name="Jiang Y."/>
            <person name="Adhikari A."/>
            <person name="Zheng C.-J."/>
            <person name="Schuster L."/>
            <person name="Cowan T.M."/>
            <person name="Smanski M.J."/>
            <person name="Chevrette M.G."/>
            <person name="De Carvalho L.P.S."/>
            <person name="Shen B."/>
        </authorList>
    </citation>
    <scope>NUCLEOTIDE SEQUENCE [LARGE SCALE GENOMIC DNA]</scope>
    <source>
        <strain evidence="3 4">NPDC038104</strain>
    </source>
</reference>
<evidence type="ECO:0000313" key="3">
    <source>
        <dbReference type="EMBL" id="MEU3554377.1"/>
    </source>
</evidence>
<comment type="caution">
    <text evidence="3">The sequence shown here is derived from an EMBL/GenBank/DDBJ whole genome shotgun (WGS) entry which is preliminary data.</text>
</comment>
<keyword evidence="4" id="KW-1185">Reference proteome</keyword>
<sequence>MSTIRKTTRSLFAVALLAAGFSVATPTNAAHAMNQTPCTSGDLLHIWGHYSRPLIAGPSGPFEYCAANAGTMNLGAGAWVDKISTGNNDIQMNDANGTAIRINRWNIVTYPNRPPNITSIQIF</sequence>
<gene>
    <name evidence="3" type="ORF">AB0E65_09165</name>
</gene>
<feature type="signal peptide" evidence="1">
    <location>
        <begin position="1"/>
        <end position="29"/>
    </location>
</feature>
<name>A0ABV2YF71_9ACTN</name>
<keyword evidence="1" id="KW-0732">Signal</keyword>
<feature type="chain" id="PRO_5045060273" evidence="1">
    <location>
        <begin position="30"/>
        <end position="123"/>
    </location>
</feature>
<evidence type="ECO:0000259" key="2">
    <source>
        <dbReference type="Pfam" id="PF09076"/>
    </source>
</evidence>
<evidence type="ECO:0000256" key="1">
    <source>
        <dbReference type="SAM" id="SignalP"/>
    </source>
</evidence>
<dbReference type="Proteomes" id="UP001550850">
    <property type="component" value="Unassembled WGS sequence"/>
</dbReference>
<dbReference type="InterPro" id="IPR015161">
    <property type="entry name" value="Sklp_toxin_b/g_crystallin"/>
</dbReference>
<evidence type="ECO:0000313" key="4">
    <source>
        <dbReference type="Proteomes" id="UP001550850"/>
    </source>
</evidence>
<dbReference type="EMBL" id="JBEZUR010000009">
    <property type="protein sequence ID" value="MEU3554377.1"/>
    <property type="molecule type" value="Genomic_DNA"/>
</dbReference>
<dbReference type="InterPro" id="IPR015791">
    <property type="entry name" value="Antimic/Inh_G_crystallin-like"/>
</dbReference>
<dbReference type="Gene3D" id="2.60.20.30">
    <property type="match status" value="1"/>
</dbReference>
<proteinExistence type="predicted"/>
<dbReference type="SUPFAM" id="SSF49695">
    <property type="entry name" value="gamma-Crystallin-like"/>
    <property type="match status" value="1"/>
</dbReference>
<dbReference type="RefSeq" id="WP_159105704.1">
    <property type="nucleotide sequence ID" value="NZ_BEVZ01000006.1"/>
</dbReference>
<dbReference type="InterPro" id="IPR011024">
    <property type="entry name" value="G_crystallin-like"/>
</dbReference>
<organism evidence="3 4">
    <name type="scientific">Streptomyces fragilis</name>
    <dbReference type="NCBI Taxonomy" id="67301"/>
    <lineage>
        <taxon>Bacteria</taxon>
        <taxon>Bacillati</taxon>
        <taxon>Actinomycetota</taxon>
        <taxon>Actinomycetes</taxon>
        <taxon>Kitasatosporales</taxon>
        <taxon>Streptomycetaceae</taxon>
        <taxon>Streptomyces</taxon>
    </lineage>
</organism>
<protein>
    <submittedName>
        <fullName evidence="3">Beta/gamma crystallin domain-containing protein</fullName>
    </submittedName>
</protein>